<dbReference type="EMBL" id="SEUK01000030">
    <property type="protein sequence ID" value="KAA1165766.1"/>
    <property type="molecule type" value="Genomic_DNA"/>
</dbReference>
<evidence type="ECO:0000313" key="3">
    <source>
        <dbReference type="Proteomes" id="UP000324162"/>
    </source>
</evidence>
<dbReference type="Pfam" id="PF06252">
    <property type="entry name" value="GemA"/>
    <property type="match status" value="1"/>
</dbReference>
<feature type="region of interest" description="Disordered" evidence="1">
    <location>
        <begin position="58"/>
        <end position="84"/>
    </location>
</feature>
<evidence type="ECO:0000256" key="1">
    <source>
        <dbReference type="SAM" id="MobiDB-lite"/>
    </source>
</evidence>
<proteinExistence type="predicted"/>
<comment type="caution">
    <text evidence="2">The sequence shown here is derived from an EMBL/GenBank/DDBJ whole genome shotgun (WGS) entry which is preliminary data.</text>
</comment>
<reference evidence="2 3" key="1">
    <citation type="submission" date="2019-01" db="EMBL/GenBank/DDBJ databases">
        <title>Genome sequences of marine Pseudoalteromonas species.</title>
        <authorList>
            <person name="Boraston A.B."/>
            <person name="Hehemann J.-H."/>
            <person name="Vickers C.J."/>
            <person name="Salama-Alber O."/>
            <person name="Abe K."/>
            <person name="Hettle A.J."/>
        </authorList>
    </citation>
    <scope>NUCLEOTIDE SEQUENCE [LARGE SCALE GENOMIC DNA]</scope>
    <source>
        <strain evidence="2 3">PS42</strain>
    </source>
</reference>
<protein>
    <submittedName>
        <fullName evidence="2">Regulatory protein GemA</fullName>
    </submittedName>
</protein>
<gene>
    <name evidence="2" type="ORF">EU508_00495</name>
</gene>
<dbReference type="AlphaFoldDB" id="A0AB73BM76"/>
<feature type="compositionally biased region" description="Basic residues" evidence="1">
    <location>
        <begin position="58"/>
        <end position="69"/>
    </location>
</feature>
<accession>A0AB73BM76</accession>
<evidence type="ECO:0000313" key="2">
    <source>
        <dbReference type="EMBL" id="KAA1165766.1"/>
    </source>
</evidence>
<organism evidence="2 3">
    <name type="scientific">Pseudoalteromonas fuliginea</name>
    <dbReference type="NCBI Taxonomy" id="1872678"/>
    <lineage>
        <taxon>Bacteria</taxon>
        <taxon>Pseudomonadati</taxon>
        <taxon>Pseudomonadota</taxon>
        <taxon>Gammaproteobacteria</taxon>
        <taxon>Alteromonadales</taxon>
        <taxon>Pseudoalteromonadaceae</taxon>
        <taxon>Pseudoalteromonas</taxon>
    </lineage>
</organism>
<sequence length="161" mass="18795">MRLSKSRYIQLIHIAKTQLVWDDELYRSILMTLTSKSSCKEMTVPELDRVLEHMKSKGFKPVSKKRGKGRNSPISRDRAPGEKTPLDKLRQTWIEMAHGGYLRDGSEQALLTWSKNQAKRFNRGVAVERLEWLDDSVLILLIEQLKKWYQRLVKQEELANG</sequence>
<feature type="compositionally biased region" description="Basic and acidic residues" evidence="1">
    <location>
        <begin position="75"/>
        <end position="84"/>
    </location>
</feature>
<name>A0AB73BM76_9GAMM</name>
<dbReference type="RefSeq" id="WP_149613275.1">
    <property type="nucleotide sequence ID" value="NZ_SEUK01000030.1"/>
</dbReference>
<dbReference type="InterPro" id="IPR009363">
    <property type="entry name" value="Phage_Mu_Gp16"/>
</dbReference>
<dbReference type="Proteomes" id="UP000324162">
    <property type="component" value="Unassembled WGS sequence"/>
</dbReference>